<sequence length="130" mass="13496">MGTVEAERLSDLNSTCGGKAPKVHLGSGKLPWASSIGETSLWASSTKKVLHWASSIKKGPPRESSTEEGAPQTSPTEEGPLQTISIGRDGMVSVNAWASRDESCSGVGGAGRLIPGLGTESKTTRVYIKA</sequence>
<proteinExistence type="predicted"/>
<organism evidence="2 3">
    <name type="scientific">Ilex paraguariensis</name>
    <name type="common">yerba mate</name>
    <dbReference type="NCBI Taxonomy" id="185542"/>
    <lineage>
        <taxon>Eukaryota</taxon>
        <taxon>Viridiplantae</taxon>
        <taxon>Streptophyta</taxon>
        <taxon>Embryophyta</taxon>
        <taxon>Tracheophyta</taxon>
        <taxon>Spermatophyta</taxon>
        <taxon>Magnoliopsida</taxon>
        <taxon>eudicotyledons</taxon>
        <taxon>Gunneridae</taxon>
        <taxon>Pentapetalae</taxon>
        <taxon>asterids</taxon>
        <taxon>campanulids</taxon>
        <taxon>Aquifoliales</taxon>
        <taxon>Aquifoliaceae</taxon>
        <taxon>Ilex</taxon>
    </lineage>
</organism>
<reference evidence="2 3" key="1">
    <citation type="submission" date="2024-02" db="EMBL/GenBank/DDBJ databases">
        <authorList>
            <person name="Vignale AGUSTIN F."/>
            <person name="Sosa J E."/>
            <person name="Modenutti C."/>
        </authorList>
    </citation>
    <scope>NUCLEOTIDE SEQUENCE [LARGE SCALE GENOMIC DNA]</scope>
</reference>
<dbReference type="Proteomes" id="UP001642360">
    <property type="component" value="Unassembled WGS sequence"/>
</dbReference>
<feature type="region of interest" description="Disordered" evidence="1">
    <location>
        <begin position="53"/>
        <end position="83"/>
    </location>
</feature>
<keyword evidence="3" id="KW-1185">Reference proteome</keyword>
<evidence type="ECO:0000256" key="1">
    <source>
        <dbReference type="SAM" id="MobiDB-lite"/>
    </source>
</evidence>
<gene>
    <name evidence="2" type="ORF">ILEXP_LOCUS20141</name>
</gene>
<dbReference type="AlphaFoldDB" id="A0ABC8S844"/>
<accession>A0ABC8S844</accession>
<feature type="non-terminal residue" evidence="2">
    <location>
        <position position="130"/>
    </location>
</feature>
<protein>
    <submittedName>
        <fullName evidence="2">Uncharacterized protein</fullName>
    </submittedName>
</protein>
<feature type="compositionally biased region" description="Basic and acidic residues" evidence="1">
    <location>
        <begin position="1"/>
        <end position="10"/>
    </location>
</feature>
<evidence type="ECO:0000313" key="2">
    <source>
        <dbReference type="EMBL" id="CAK9151965.1"/>
    </source>
</evidence>
<evidence type="ECO:0000313" key="3">
    <source>
        <dbReference type="Proteomes" id="UP001642360"/>
    </source>
</evidence>
<comment type="caution">
    <text evidence="2">The sequence shown here is derived from an EMBL/GenBank/DDBJ whole genome shotgun (WGS) entry which is preliminary data.</text>
</comment>
<feature type="region of interest" description="Disordered" evidence="1">
    <location>
        <begin position="1"/>
        <end position="23"/>
    </location>
</feature>
<name>A0ABC8S844_9AQUA</name>
<dbReference type="EMBL" id="CAUOFW020002181">
    <property type="protein sequence ID" value="CAK9151965.1"/>
    <property type="molecule type" value="Genomic_DNA"/>
</dbReference>